<dbReference type="PANTHER" id="PTHR37816">
    <property type="entry name" value="YALI0E33011P"/>
    <property type="match status" value="1"/>
</dbReference>
<keyword evidence="3" id="KW-1185">Reference proteome</keyword>
<evidence type="ECO:0000313" key="2">
    <source>
        <dbReference type="EMBL" id="MBC9826093.1"/>
    </source>
</evidence>
<dbReference type="SUPFAM" id="SSF52540">
    <property type="entry name" value="P-loop containing nucleoside triphosphate hydrolases"/>
    <property type="match status" value="1"/>
</dbReference>
<dbReference type="PANTHER" id="PTHR37816:SF2">
    <property type="entry name" value="DNA TOPOLOGY MODULATION PROTEIN FLAR-RELATED PROTEIN"/>
    <property type="match status" value="1"/>
</dbReference>
<name>A0ABR7TDP8_9LACT</name>
<dbReference type="EMBL" id="WNJQ01000010">
    <property type="protein sequence ID" value="MBC9826093.1"/>
    <property type="molecule type" value="Genomic_DNA"/>
</dbReference>
<organism evidence="2 3">
    <name type="scientific">Carnobacterium inhibens</name>
    <dbReference type="NCBI Taxonomy" id="147709"/>
    <lineage>
        <taxon>Bacteria</taxon>
        <taxon>Bacillati</taxon>
        <taxon>Bacillota</taxon>
        <taxon>Bacilli</taxon>
        <taxon>Lactobacillales</taxon>
        <taxon>Carnobacteriaceae</taxon>
        <taxon>Carnobacterium</taxon>
    </lineage>
</organism>
<comment type="caution">
    <text evidence="2">The sequence shown here is derived from an EMBL/GenBank/DDBJ whole genome shotgun (WGS) entry which is preliminary data.</text>
</comment>
<dbReference type="Proteomes" id="UP000638836">
    <property type="component" value="Unassembled WGS sequence"/>
</dbReference>
<accession>A0ABR7TDP8</accession>
<proteinExistence type="predicted"/>
<gene>
    <name evidence="2" type="ORF">GLO26_09770</name>
</gene>
<dbReference type="Gene3D" id="3.40.50.300">
    <property type="entry name" value="P-loop containing nucleotide triphosphate hydrolases"/>
    <property type="match status" value="1"/>
</dbReference>
<dbReference type="InterPro" id="IPR027417">
    <property type="entry name" value="P-loop_NTPase"/>
</dbReference>
<dbReference type="InterPro" id="IPR052922">
    <property type="entry name" value="Cytidylate_Kinase-2"/>
</dbReference>
<evidence type="ECO:0000313" key="3">
    <source>
        <dbReference type="Proteomes" id="UP000638836"/>
    </source>
</evidence>
<dbReference type="InterPro" id="IPR003959">
    <property type="entry name" value="ATPase_AAA_core"/>
</dbReference>
<sequence>MGSKRRIHIIGSVGSGKTTLAKKLSKELSIPYYEIDNIIFERHSTGDTRRSDKEIVKRLEAIVKSDAWILEGTSTKKWIIKSFEIADCIIFLDTPYLIRLKRILFRYVKQLLKIEKANYKPTFSMLINMFKWNHKFNKVNKIEFYKLTQEYKNKVRTYPSKLNK</sequence>
<evidence type="ECO:0000259" key="1">
    <source>
        <dbReference type="Pfam" id="PF00004"/>
    </source>
</evidence>
<feature type="domain" description="ATPase AAA-type core" evidence="1">
    <location>
        <begin position="9"/>
        <end position="97"/>
    </location>
</feature>
<reference evidence="2 3" key="1">
    <citation type="journal article" date="2020" name="Microorganisms">
        <title>New Insight into Antimicrobial Compounds from Food and Marine-Sourced Carnobacterium Species through Phenotype and Genome Analyses.</title>
        <authorList>
            <person name="Begrem S."/>
            <person name="Ivaniuk F."/>
            <person name="Gigout-Chevalier F."/>
            <person name="Kolypczuk L."/>
            <person name="Bonnetot S."/>
            <person name="Leroi F."/>
            <person name="Grovel O."/>
            <person name="Delbarre-Ladrat C."/>
            <person name="Passerini D."/>
        </authorList>
    </citation>
    <scope>NUCLEOTIDE SEQUENCE [LARGE SCALE GENOMIC DNA]</scope>
    <source>
        <strain evidence="2 3">MIP2551</strain>
    </source>
</reference>
<dbReference type="Pfam" id="PF00004">
    <property type="entry name" value="AAA"/>
    <property type="match status" value="1"/>
</dbReference>
<protein>
    <submittedName>
        <fullName evidence="2">AAA family ATPase</fullName>
    </submittedName>
</protein>
<dbReference type="RefSeq" id="WP_023177079.1">
    <property type="nucleotide sequence ID" value="NZ_JAMAYM010000009.1"/>
</dbReference>